<dbReference type="Pfam" id="PF12708">
    <property type="entry name" value="Pect-lyase_RHGA_epim"/>
    <property type="match status" value="1"/>
</dbReference>
<protein>
    <submittedName>
        <fullName evidence="7">Polygalacturonase</fullName>
    </submittedName>
</protein>
<feature type="chain" id="PRO_5020398572" evidence="5">
    <location>
        <begin position="24"/>
        <end position="458"/>
    </location>
</feature>
<dbReference type="Pfam" id="PF00295">
    <property type="entry name" value="Glyco_hydro_28"/>
    <property type="match status" value="1"/>
</dbReference>
<comment type="similarity">
    <text evidence="1 4">Belongs to the glycosyl hydrolase 28 family.</text>
</comment>
<evidence type="ECO:0000256" key="2">
    <source>
        <dbReference type="ARBA" id="ARBA00022801"/>
    </source>
</evidence>
<dbReference type="Proteomes" id="UP000292958">
    <property type="component" value="Unassembled WGS sequence"/>
</dbReference>
<dbReference type="RefSeq" id="WP_130419171.1">
    <property type="nucleotide sequence ID" value="NZ_SHKW01000001.1"/>
</dbReference>
<dbReference type="EMBL" id="SHKW01000001">
    <property type="protein sequence ID" value="RZU41230.1"/>
    <property type="molecule type" value="Genomic_DNA"/>
</dbReference>
<feature type="signal peptide" evidence="5">
    <location>
        <begin position="1"/>
        <end position="23"/>
    </location>
</feature>
<evidence type="ECO:0000256" key="3">
    <source>
        <dbReference type="ARBA" id="ARBA00023295"/>
    </source>
</evidence>
<accession>A0A4Q7YUE9</accession>
<dbReference type="InterPro" id="IPR011050">
    <property type="entry name" value="Pectin_lyase_fold/virulence"/>
</dbReference>
<evidence type="ECO:0000256" key="4">
    <source>
        <dbReference type="RuleBase" id="RU361169"/>
    </source>
</evidence>
<evidence type="ECO:0000259" key="6">
    <source>
        <dbReference type="Pfam" id="PF12708"/>
    </source>
</evidence>
<dbReference type="PANTHER" id="PTHR31339">
    <property type="entry name" value="PECTIN LYASE-RELATED"/>
    <property type="match status" value="1"/>
</dbReference>
<dbReference type="Gene3D" id="2.160.20.10">
    <property type="entry name" value="Single-stranded right-handed beta-helix, Pectin lyase-like"/>
    <property type="match status" value="1"/>
</dbReference>
<organism evidence="7 8">
    <name type="scientific">Edaphobacter modestus</name>
    <dbReference type="NCBI Taxonomy" id="388466"/>
    <lineage>
        <taxon>Bacteria</taxon>
        <taxon>Pseudomonadati</taxon>
        <taxon>Acidobacteriota</taxon>
        <taxon>Terriglobia</taxon>
        <taxon>Terriglobales</taxon>
        <taxon>Acidobacteriaceae</taxon>
        <taxon>Edaphobacter</taxon>
    </lineage>
</organism>
<dbReference type="PANTHER" id="PTHR31339:SF9">
    <property type="entry name" value="PLASMIN AND FIBRONECTIN-BINDING PROTEIN A"/>
    <property type="match status" value="1"/>
</dbReference>
<keyword evidence="3 4" id="KW-0326">Glycosidase</keyword>
<dbReference type="OrthoDB" id="107371at2"/>
<dbReference type="InterPro" id="IPR012334">
    <property type="entry name" value="Pectin_lyas_fold"/>
</dbReference>
<dbReference type="SMART" id="SM00710">
    <property type="entry name" value="PbH1"/>
    <property type="match status" value="5"/>
</dbReference>
<gene>
    <name evidence="7" type="ORF">BDD14_2735</name>
</gene>
<dbReference type="SUPFAM" id="SSF51126">
    <property type="entry name" value="Pectin lyase-like"/>
    <property type="match status" value="1"/>
</dbReference>
<dbReference type="InterPro" id="IPR024535">
    <property type="entry name" value="RHGA/B-epi-like_pectate_lyase"/>
</dbReference>
<dbReference type="InterPro" id="IPR000743">
    <property type="entry name" value="Glyco_hydro_28"/>
</dbReference>
<keyword evidence="2 4" id="KW-0378">Hydrolase</keyword>
<sequence length="458" mass="49920">MLKRSFVAAIAVIGLSAGLQAKAETLLANDFGAKGDGAAVDTAAIQRALDKGAGKHATITFRPGTYRIGSIFVKSGETLEIPKGVKLLGIQELSAYPLMPTRVAGIEMTWPAALVNVYKQTDVKITGEGTIDGDGSYWWKSYWDLRKEYEPKGLRWASDYDAKRPRLIQIFDSSQVTLDGPQLERSGFWTVHICYSHDVTVDHVTIRNNIGGHGPSTDGIDIDSSRKILVQHADIEVNDDALCLKAGRDADGLRVNRPTEDVVIRDSVIRHGAAAVTFGSETSGGFRNIEAYNLTAYEGVGSGVLLKSAKVRGGGGENLRIHDLHLTNVRTPIQVNLNWNPSYSYAEMPKDVKNPPAYWKVLTEKVPEEKGLPHFRDVHIWNIEATGAKTAIAIAAYPNAKLENFRIDHVKIAAADAGSIADTDHLVLDDVSLTVPQGSRLKADGNVDLKGLDEVKYR</sequence>
<name>A0A4Q7YUE9_9BACT</name>
<dbReference type="GO" id="GO:0005975">
    <property type="term" value="P:carbohydrate metabolic process"/>
    <property type="evidence" value="ECO:0007669"/>
    <property type="project" value="InterPro"/>
</dbReference>
<keyword evidence="5" id="KW-0732">Signal</keyword>
<dbReference type="GO" id="GO:0004650">
    <property type="term" value="F:polygalacturonase activity"/>
    <property type="evidence" value="ECO:0007669"/>
    <property type="project" value="InterPro"/>
</dbReference>
<dbReference type="InterPro" id="IPR006626">
    <property type="entry name" value="PbH1"/>
</dbReference>
<proteinExistence type="inferred from homology"/>
<evidence type="ECO:0000256" key="5">
    <source>
        <dbReference type="SAM" id="SignalP"/>
    </source>
</evidence>
<dbReference type="InterPro" id="IPR051801">
    <property type="entry name" value="GH28_Enzymes"/>
</dbReference>
<evidence type="ECO:0000256" key="1">
    <source>
        <dbReference type="ARBA" id="ARBA00008834"/>
    </source>
</evidence>
<comment type="caution">
    <text evidence="7">The sequence shown here is derived from an EMBL/GenBank/DDBJ whole genome shotgun (WGS) entry which is preliminary data.</text>
</comment>
<reference evidence="7 8" key="1">
    <citation type="submission" date="2019-02" db="EMBL/GenBank/DDBJ databases">
        <title>Genomic Encyclopedia of Archaeal and Bacterial Type Strains, Phase II (KMG-II): from individual species to whole genera.</title>
        <authorList>
            <person name="Goeker M."/>
        </authorList>
    </citation>
    <scope>NUCLEOTIDE SEQUENCE [LARGE SCALE GENOMIC DNA]</scope>
    <source>
        <strain evidence="7 8">DSM 18101</strain>
    </source>
</reference>
<evidence type="ECO:0000313" key="8">
    <source>
        <dbReference type="Proteomes" id="UP000292958"/>
    </source>
</evidence>
<dbReference type="AlphaFoldDB" id="A0A4Q7YUE9"/>
<keyword evidence="8" id="KW-1185">Reference proteome</keyword>
<feature type="domain" description="Rhamnogalacturonase A/B/Epimerase-like pectate lyase" evidence="6">
    <location>
        <begin position="29"/>
        <end position="70"/>
    </location>
</feature>
<evidence type="ECO:0000313" key="7">
    <source>
        <dbReference type="EMBL" id="RZU41230.1"/>
    </source>
</evidence>